<evidence type="ECO:0000256" key="1">
    <source>
        <dbReference type="SAM" id="MobiDB-lite"/>
    </source>
</evidence>
<feature type="transmembrane region" description="Helical" evidence="2">
    <location>
        <begin position="90"/>
        <end position="111"/>
    </location>
</feature>
<keyword evidence="2" id="KW-0472">Membrane</keyword>
<feature type="transmembrane region" description="Helical" evidence="2">
    <location>
        <begin position="165"/>
        <end position="190"/>
    </location>
</feature>
<name>A0AAW1KKI4_POPJA</name>
<evidence type="ECO:0000313" key="4">
    <source>
        <dbReference type="Proteomes" id="UP001458880"/>
    </source>
</evidence>
<sequence length="250" mass="27490">MGYNSNTGLSEGGSRRASSSVSQVGLMQVSGDEQKHLCAEKYPDTERGLGVGISLTTYGSVAYQLKDANLEATSTCDFIIKAMNIVNKTVVVTIVLICLSSLPLLMLIMGIQFFRDCPTAPYIPVYMVVGGSAGSFKMAWTLWNQLHTRRLAVGASSATSIGSKIASFALTVFLMIWFAMGNYWILTIMWPDYAPTLYEPNKWCHRTLYVFSLIHLSVIYLVVTSFVLLIITLAGCQLFGCSWLGPTVYK</sequence>
<dbReference type="EMBL" id="JASPKY010000217">
    <property type="protein sequence ID" value="KAK9719665.1"/>
    <property type="molecule type" value="Genomic_DNA"/>
</dbReference>
<accession>A0AAW1KKI4</accession>
<evidence type="ECO:0000313" key="3">
    <source>
        <dbReference type="EMBL" id="KAK9719665.1"/>
    </source>
</evidence>
<dbReference type="InterPro" id="IPR040350">
    <property type="entry name" value="TMEM272"/>
</dbReference>
<protein>
    <submittedName>
        <fullName evidence="3">Uncharacterized protein</fullName>
    </submittedName>
</protein>
<keyword evidence="2" id="KW-0812">Transmembrane</keyword>
<dbReference type="Proteomes" id="UP001458880">
    <property type="component" value="Unassembled WGS sequence"/>
</dbReference>
<dbReference type="AlphaFoldDB" id="A0AAW1KKI4"/>
<feature type="region of interest" description="Disordered" evidence="1">
    <location>
        <begin position="1"/>
        <end position="21"/>
    </location>
</feature>
<feature type="transmembrane region" description="Helical" evidence="2">
    <location>
        <begin position="210"/>
        <end position="234"/>
    </location>
</feature>
<dbReference type="PANTHER" id="PTHR33444:SF7">
    <property type="entry name" value="TRANSMEMBRANE PROTEIN 272"/>
    <property type="match status" value="1"/>
</dbReference>
<evidence type="ECO:0000256" key="2">
    <source>
        <dbReference type="SAM" id="Phobius"/>
    </source>
</evidence>
<feature type="transmembrane region" description="Helical" evidence="2">
    <location>
        <begin position="123"/>
        <end position="144"/>
    </location>
</feature>
<gene>
    <name evidence="3" type="ORF">QE152_g22557</name>
</gene>
<keyword evidence="2" id="KW-1133">Transmembrane helix</keyword>
<dbReference type="PANTHER" id="PTHR33444">
    <property type="entry name" value="SI:DKEY-19B23.12-RELATED"/>
    <property type="match status" value="1"/>
</dbReference>
<keyword evidence="4" id="KW-1185">Reference proteome</keyword>
<comment type="caution">
    <text evidence="3">The sequence shown here is derived from an EMBL/GenBank/DDBJ whole genome shotgun (WGS) entry which is preliminary data.</text>
</comment>
<proteinExistence type="predicted"/>
<organism evidence="3 4">
    <name type="scientific">Popillia japonica</name>
    <name type="common">Japanese beetle</name>
    <dbReference type="NCBI Taxonomy" id="7064"/>
    <lineage>
        <taxon>Eukaryota</taxon>
        <taxon>Metazoa</taxon>
        <taxon>Ecdysozoa</taxon>
        <taxon>Arthropoda</taxon>
        <taxon>Hexapoda</taxon>
        <taxon>Insecta</taxon>
        <taxon>Pterygota</taxon>
        <taxon>Neoptera</taxon>
        <taxon>Endopterygota</taxon>
        <taxon>Coleoptera</taxon>
        <taxon>Polyphaga</taxon>
        <taxon>Scarabaeiformia</taxon>
        <taxon>Scarabaeidae</taxon>
        <taxon>Rutelinae</taxon>
        <taxon>Popillia</taxon>
    </lineage>
</organism>
<reference evidence="3 4" key="1">
    <citation type="journal article" date="2024" name="BMC Genomics">
        <title>De novo assembly and annotation of Popillia japonica's genome with initial clues to its potential as an invasive pest.</title>
        <authorList>
            <person name="Cucini C."/>
            <person name="Boschi S."/>
            <person name="Funari R."/>
            <person name="Cardaioli E."/>
            <person name="Iannotti N."/>
            <person name="Marturano G."/>
            <person name="Paoli F."/>
            <person name="Bruttini M."/>
            <person name="Carapelli A."/>
            <person name="Frati F."/>
            <person name="Nardi F."/>
        </authorList>
    </citation>
    <scope>NUCLEOTIDE SEQUENCE [LARGE SCALE GENOMIC DNA]</scope>
    <source>
        <strain evidence="3">DMR45628</strain>
    </source>
</reference>